<protein>
    <submittedName>
        <fullName evidence="1">Uncharacterized protein</fullName>
    </submittedName>
</protein>
<sequence>MGEVGKFIGGGTPLIKIKEYWGGNIPWAFINYYRKFR</sequence>
<keyword evidence="2" id="KW-1185">Reference proteome</keyword>
<proteinExistence type="predicted"/>
<evidence type="ECO:0000313" key="1">
    <source>
        <dbReference type="EMBL" id="CAB5506426.1"/>
    </source>
</evidence>
<reference evidence="1 2" key="1">
    <citation type="submission" date="2020-05" db="EMBL/GenBank/DDBJ databases">
        <authorList>
            <person name="Petersen J."/>
            <person name="Sayavedra L."/>
        </authorList>
    </citation>
    <scope>NUCLEOTIDE SEQUENCE [LARGE SCALE GENOMIC DNA]</scope>
    <source>
        <strain evidence="1">B thermophilus SOXS</strain>
    </source>
</reference>
<dbReference type="Proteomes" id="UP000643672">
    <property type="component" value="Unassembled WGS sequence"/>
</dbReference>
<dbReference type="EMBL" id="CAESAQ020000099">
    <property type="protein sequence ID" value="CAB5506426.1"/>
    <property type="molecule type" value="Genomic_DNA"/>
</dbReference>
<evidence type="ECO:0000313" key="2">
    <source>
        <dbReference type="Proteomes" id="UP000643672"/>
    </source>
</evidence>
<gene>
    <name evidence="1" type="ORF">THERMOS_2319</name>
</gene>
<dbReference type="AlphaFoldDB" id="A0A8H8XEB7"/>
<comment type="caution">
    <text evidence="1">The sequence shown here is derived from an EMBL/GenBank/DDBJ whole genome shotgun (WGS) entry which is preliminary data.</text>
</comment>
<organism evidence="1 2">
    <name type="scientific">Bathymodiolus thermophilus thioautotrophic gill symbiont</name>
    <dbReference type="NCBI Taxonomy" id="2360"/>
    <lineage>
        <taxon>Bacteria</taxon>
        <taxon>Pseudomonadati</taxon>
        <taxon>Pseudomonadota</taxon>
        <taxon>Gammaproteobacteria</taxon>
        <taxon>sulfur-oxidizing symbionts</taxon>
    </lineage>
</organism>
<name>A0A8H8XEB7_9GAMM</name>
<accession>A0A8H8XEB7</accession>